<keyword evidence="2" id="KW-1185">Reference proteome</keyword>
<sequence length="94" mass="10578">MLRQHYGRPYFLPTQSESSKTDWIFMGSPGYGAHMHVSNAEFSPTRVGLSHEPYKNSLRVVPLNNGEFLGLDSALELFGKTTLPKEEFDGNPTF</sequence>
<accession>A0AAV4I4T3</accession>
<organism evidence="1 2">
    <name type="scientific">Elysia marginata</name>
    <dbReference type="NCBI Taxonomy" id="1093978"/>
    <lineage>
        <taxon>Eukaryota</taxon>
        <taxon>Metazoa</taxon>
        <taxon>Spiralia</taxon>
        <taxon>Lophotrochozoa</taxon>
        <taxon>Mollusca</taxon>
        <taxon>Gastropoda</taxon>
        <taxon>Heterobranchia</taxon>
        <taxon>Euthyneura</taxon>
        <taxon>Panpulmonata</taxon>
        <taxon>Sacoglossa</taxon>
        <taxon>Placobranchoidea</taxon>
        <taxon>Plakobranchidae</taxon>
        <taxon>Elysia</taxon>
    </lineage>
</organism>
<dbReference type="AlphaFoldDB" id="A0AAV4I4T3"/>
<evidence type="ECO:0000313" key="1">
    <source>
        <dbReference type="EMBL" id="GFS05040.1"/>
    </source>
</evidence>
<gene>
    <name evidence="1" type="ORF">ElyMa_002927200</name>
</gene>
<proteinExistence type="predicted"/>
<reference evidence="1 2" key="1">
    <citation type="journal article" date="2021" name="Elife">
        <title>Chloroplast acquisition without the gene transfer in kleptoplastic sea slugs, Plakobranchus ocellatus.</title>
        <authorList>
            <person name="Maeda T."/>
            <person name="Takahashi S."/>
            <person name="Yoshida T."/>
            <person name="Shimamura S."/>
            <person name="Takaki Y."/>
            <person name="Nagai Y."/>
            <person name="Toyoda A."/>
            <person name="Suzuki Y."/>
            <person name="Arimoto A."/>
            <person name="Ishii H."/>
            <person name="Satoh N."/>
            <person name="Nishiyama T."/>
            <person name="Hasebe M."/>
            <person name="Maruyama T."/>
            <person name="Minagawa J."/>
            <person name="Obokata J."/>
            <person name="Shigenobu S."/>
        </authorList>
    </citation>
    <scope>NUCLEOTIDE SEQUENCE [LARGE SCALE GENOMIC DNA]</scope>
</reference>
<evidence type="ECO:0000313" key="2">
    <source>
        <dbReference type="Proteomes" id="UP000762676"/>
    </source>
</evidence>
<comment type="caution">
    <text evidence="1">The sequence shown here is derived from an EMBL/GenBank/DDBJ whole genome shotgun (WGS) entry which is preliminary data.</text>
</comment>
<dbReference type="EMBL" id="BMAT01006047">
    <property type="protein sequence ID" value="GFS05040.1"/>
    <property type="molecule type" value="Genomic_DNA"/>
</dbReference>
<protein>
    <submittedName>
        <fullName evidence="1">JmjC domain-containing protein 4</fullName>
    </submittedName>
</protein>
<dbReference type="Proteomes" id="UP000762676">
    <property type="component" value="Unassembled WGS sequence"/>
</dbReference>
<name>A0AAV4I4T3_9GAST</name>